<keyword evidence="3" id="KW-1185">Reference proteome</keyword>
<name>A0ABN7A8W3_9HEMI</name>
<feature type="compositionally biased region" description="Basic and acidic residues" evidence="1">
    <location>
        <begin position="89"/>
        <end position="103"/>
    </location>
</feature>
<proteinExistence type="predicted"/>
<protein>
    <submittedName>
        <fullName evidence="2">Uncharacterized protein</fullName>
    </submittedName>
</protein>
<feature type="region of interest" description="Disordered" evidence="1">
    <location>
        <begin position="17"/>
        <end position="42"/>
    </location>
</feature>
<gene>
    <name evidence="2" type="ORF">NTJ_00120</name>
</gene>
<organism evidence="2 3">
    <name type="scientific">Nesidiocoris tenuis</name>
    <dbReference type="NCBI Taxonomy" id="355587"/>
    <lineage>
        <taxon>Eukaryota</taxon>
        <taxon>Metazoa</taxon>
        <taxon>Ecdysozoa</taxon>
        <taxon>Arthropoda</taxon>
        <taxon>Hexapoda</taxon>
        <taxon>Insecta</taxon>
        <taxon>Pterygota</taxon>
        <taxon>Neoptera</taxon>
        <taxon>Paraneoptera</taxon>
        <taxon>Hemiptera</taxon>
        <taxon>Heteroptera</taxon>
        <taxon>Panheteroptera</taxon>
        <taxon>Cimicomorpha</taxon>
        <taxon>Miridae</taxon>
        <taxon>Dicyphina</taxon>
        <taxon>Nesidiocoris</taxon>
    </lineage>
</organism>
<dbReference type="EMBL" id="AP028909">
    <property type="protein sequence ID" value="BES87315.1"/>
    <property type="molecule type" value="Genomic_DNA"/>
</dbReference>
<evidence type="ECO:0000313" key="3">
    <source>
        <dbReference type="Proteomes" id="UP001307889"/>
    </source>
</evidence>
<reference evidence="2 3" key="1">
    <citation type="submission" date="2023-09" db="EMBL/GenBank/DDBJ databases">
        <title>Nesidiocoris tenuis whole genome shotgun sequence.</title>
        <authorList>
            <person name="Shibata T."/>
            <person name="Shimoda M."/>
            <person name="Kobayashi T."/>
            <person name="Uehara T."/>
        </authorList>
    </citation>
    <scope>NUCLEOTIDE SEQUENCE [LARGE SCALE GENOMIC DNA]</scope>
    <source>
        <strain evidence="2 3">Japan</strain>
    </source>
</reference>
<accession>A0ABN7A8W3</accession>
<sequence length="112" mass="12660">MPKNKGELERSCVTVWRGEEQSGPSRASFEGGEVPMPPFLARQGPPRLSFHLSRTRSQLQNYAFPLRRTLARRVRPSLSPGVPNSETRGAAERRENKERKKLGAENIIDYQG</sequence>
<evidence type="ECO:0000256" key="1">
    <source>
        <dbReference type="SAM" id="MobiDB-lite"/>
    </source>
</evidence>
<feature type="region of interest" description="Disordered" evidence="1">
    <location>
        <begin position="74"/>
        <end position="112"/>
    </location>
</feature>
<dbReference type="Proteomes" id="UP001307889">
    <property type="component" value="Chromosome 1"/>
</dbReference>
<evidence type="ECO:0000313" key="2">
    <source>
        <dbReference type="EMBL" id="BES87315.1"/>
    </source>
</evidence>